<protein>
    <submittedName>
        <fullName evidence="1">Uncharacterized protein</fullName>
    </submittedName>
</protein>
<evidence type="ECO:0000313" key="2">
    <source>
        <dbReference type="Proteomes" id="UP000276133"/>
    </source>
</evidence>
<dbReference type="EMBL" id="REGN01004790">
    <property type="protein sequence ID" value="RNA16159.1"/>
    <property type="molecule type" value="Genomic_DNA"/>
</dbReference>
<dbReference type="AlphaFoldDB" id="A0A3M7QY60"/>
<sequence>MSSIRVDTHFSAACSTLMAHLPMARTDLRTKSTSTSVAYSFSSPNTWAMLEELVNRIIMSKFPVLEKIF</sequence>
<reference evidence="1 2" key="1">
    <citation type="journal article" date="2018" name="Sci. Rep.">
        <title>Genomic signatures of local adaptation to the degree of environmental predictability in rotifers.</title>
        <authorList>
            <person name="Franch-Gras L."/>
            <person name="Hahn C."/>
            <person name="Garcia-Roger E.M."/>
            <person name="Carmona M.J."/>
            <person name="Serra M."/>
            <person name="Gomez A."/>
        </authorList>
    </citation>
    <scope>NUCLEOTIDE SEQUENCE [LARGE SCALE GENOMIC DNA]</scope>
    <source>
        <strain evidence="1">HYR1</strain>
    </source>
</reference>
<accession>A0A3M7QY60</accession>
<comment type="caution">
    <text evidence="1">The sequence shown here is derived from an EMBL/GenBank/DDBJ whole genome shotgun (WGS) entry which is preliminary data.</text>
</comment>
<organism evidence="1 2">
    <name type="scientific">Brachionus plicatilis</name>
    <name type="common">Marine rotifer</name>
    <name type="synonym">Brachionus muelleri</name>
    <dbReference type="NCBI Taxonomy" id="10195"/>
    <lineage>
        <taxon>Eukaryota</taxon>
        <taxon>Metazoa</taxon>
        <taxon>Spiralia</taxon>
        <taxon>Gnathifera</taxon>
        <taxon>Rotifera</taxon>
        <taxon>Eurotatoria</taxon>
        <taxon>Monogononta</taxon>
        <taxon>Pseudotrocha</taxon>
        <taxon>Ploima</taxon>
        <taxon>Brachionidae</taxon>
        <taxon>Brachionus</taxon>
    </lineage>
</organism>
<proteinExistence type="predicted"/>
<keyword evidence="2" id="KW-1185">Reference proteome</keyword>
<evidence type="ECO:0000313" key="1">
    <source>
        <dbReference type="EMBL" id="RNA16159.1"/>
    </source>
</evidence>
<dbReference type="Proteomes" id="UP000276133">
    <property type="component" value="Unassembled WGS sequence"/>
</dbReference>
<gene>
    <name evidence="1" type="ORF">BpHYR1_050148</name>
</gene>
<name>A0A3M7QY60_BRAPC</name>